<dbReference type="InterPro" id="IPR014001">
    <property type="entry name" value="Helicase_ATP-bd"/>
</dbReference>
<feature type="domain" description="Helicase ATP-binding" evidence="13">
    <location>
        <begin position="25"/>
        <end position="193"/>
    </location>
</feature>
<dbReference type="OrthoDB" id="9763310at2"/>
<evidence type="ECO:0000256" key="7">
    <source>
        <dbReference type="ARBA" id="ARBA00023125"/>
    </source>
</evidence>
<dbReference type="InterPro" id="IPR011545">
    <property type="entry name" value="DEAD/DEAH_box_helicase_dom"/>
</dbReference>
<dbReference type="GO" id="GO:0005737">
    <property type="term" value="C:cytoplasm"/>
    <property type="evidence" value="ECO:0007669"/>
    <property type="project" value="TreeGrafter"/>
</dbReference>
<dbReference type="Pfam" id="PF00270">
    <property type="entry name" value="DEAD"/>
    <property type="match status" value="1"/>
</dbReference>
<name>A0A2T1N904_9FLAO</name>
<dbReference type="SUPFAM" id="SSF52540">
    <property type="entry name" value="P-loop containing nucleoside triphosphate hydrolases"/>
    <property type="match status" value="1"/>
</dbReference>
<evidence type="ECO:0000256" key="6">
    <source>
        <dbReference type="ARBA" id="ARBA00022840"/>
    </source>
</evidence>
<keyword evidence="5 15" id="KW-0347">Helicase</keyword>
<dbReference type="GO" id="GO:0043590">
    <property type="term" value="C:bacterial nucleoid"/>
    <property type="evidence" value="ECO:0007669"/>
    <property type="project" value="TreeGrafter"/>
</dbReference>
<keyword evidence="16" id="KW-1185">Reference proteome</keyword>
<dbReference type="InterPro" id="IPR001650">
    <property type="entry name" value="Helicase_C-like"/>
</dbReference>
<dbReference type="PROSITE" id="PS51192">
    <property type="entry name" value="HELICASE_ATP_BIND_1"/>
    <property type="match status" value="1"/>
</dbReference>
<keyword evidence="7" id="KW-0238">DNA-binding</keyword>
<dbReference type="Pfam" id="PF16124">
    <property type="entry name" value="RecQ_Zn_bind"/>
    <property type="match status" value="1"/>
</dbReference>
<dbReference type="GO" id="GO:0005524">
    <property type="term" value="F:ATP binding"/>
    <property type="evidence" value="ECO:0007669"/>
    <property type="project" value="UniProtKB-KW"/>
</dbReference>
<dbReference type="Gene3D" id="1.10.10.10">
    <property type="entry name" value="Winged helix-like DNA-binding domain superfamily/Winged helix DNA-binding domain"/>
    <property type="match status" value="1"/>
</dbReference>
<evidence type="ECO:0000256" key="5">
    <source>
        <dbReference type="ARBA" id="ARBA00022806"/>
    </source>
</evidence>
<dbReference type="AlphaFoldDB" id="A0A2T1N904"/>
<evidence type="ECO:0000256" key="10">
    <source>
        <dbReference type="ARBA" id="ARBA00034808"/>
    </source>
</evidence>
<keyword evidence="2" id="KW-0479">Metal-binding</keyword>
<dbReference type="InterPro" id="IPR032284">
    <property type="entry name" value="RecQ_Zn-bd"/>
</dbReference>
<dbReference type="RefSeq" id="WP_106463494.1">
    <property type="nucleotide sequence ID" value="NZ_PXOQ01000009.1"/>
</dbReference>
<dbReference type="FunFam" id="3.40.50.300:FF:000296">
    <property type="entry name" value="ATP-dependent DNA helicase RecQ"/>
    <property type="match status" value="1"/>
</dbReference>
<proteinExistence type="inferred from homology"/>
<dbReference type="Pfam" id="PF00271">
    <property type="entry name" value="Helicase_C"/>
    <property type="match status" value="1"/>
</dbReference>
<evidence type="ECO:0000256" key="8">
    <source>
        <dbReference type="ARBA" id="ARBA00023235"/>
    </source>
</evidence>
<dbReference type="InterPro" id="IPR004589">
    <property type="entry name" value="DNA_helicase_ATP-dep_RecQ"/>
</dbReference>
<organism evidence="15 16">
    <name type="scientific">Aurantibacter aestuarii</name>
    <dbReference type="NCBI Taxonomy" id="1266046"/>
    <lineage>
        <taxon>Bacteria</taxon>
        <taxon>Pseudomonadati</taxon>
        <taxon>Bacteroidota</taxon>
        <taxon>Flavobacteriia</taxon>
        <taxon>Flavobacteriales</taxon>
        <taxon>Flavobacteriaceae</taxon>
        <taxon>Aurantibacter</taxon>
    </lineage>
</organism>
<dbReference type="PANTHER" id="PTHR13710:SF105">
    <property type="entry name" value="ATP-DEPENDENT DNA HELICASE Q1"/>
    <property type="match status" value="1"/>
</dbReference>
<comment type="similarity">
    <text evidence="1">Belongs to the helicase family. RecQ subfamily.</text>
</comment>
<dbReference type="EC" id="5.6.2.4" evidence="10"/>
<dbReference type="InterPro" id="IPR027417">
    <property type="entry name" value="P-loop_NTPase"/>
</dbReference>
<dbReference type="PROSITE" id="PS51194">
    <property type="entry name" value="HELICASE_CTER"/>
    <property type="match status" value="1"/>
</dbReference>
<keyword evidence="6" id="KW-0067">ATP-binding</keyword>
<evidence type="ECO:0000256" key="2">
    <source>
        <dbReference type="ARBA" id="ARBA00022723"/>
    </source>
</evidence>
<evidence type="ECO:0000313" key="15">
    <source>
        <dbReference type="EMBL" id="PSG88356.1"/>
    </source>
</evidence>
<dbReference type="SMART" id="SM00487">
    <property type="entry name" value="DEXDc"/>
    <property type="match status" value="1"/>
</dbReference>
<reference evidence="15 16" key="1">
    <citation type="submission" date="2018-03" db="EMBL/GenBank/DDBJ databases">
        <title>Mesoflavibacter sp. HG37 and Mesoflavibacter sp. HG96 sp.nov., two marine bacteria isolated from seawater of Western Pacific Ocean.</title>
        <authorList>
            <person name="Cheng H."/>
            <person name="Wu Y.-H."/>
            <person name="Guo L.-L."/>
            <person name="Xu X.-W."/>
        </authorList>
    </citation>
    <scope>NUCLEOTIDE SEQUENCE [LARGE SCALE GENOMIC DNA]</scope>
    <source>
        <strain evidence="15 16">KCTC 32269</strain>
    </source>
</reference>
<dbReference type="GO" id="GO:0046872">
    <property type="term" value="F:metal ion binding"/>
    <property type="evidence" value="ECO:0007669"/>
    <property type="project" value="UniProtKB-KW"/>
</dbReference>
<evidence type="ECO:0000256" key="11">
    <source>
        <dbReference type="ARBA" id="ARBA00044535"/>
    </source>
</evidence>
<dbReference type="Gene3D" id="3.40.50.300">
    <property type="entry name" value="P-loop containing nucleotide triphosphate hydrolases"/>
    <property type="match status" value="2"/>
</dbReference>
<evidence type="ECO:0000256" key="4">
    <source>
        <dbReference type="ARBA" id="ARBA00022801"/>
    </source>
</evidence>
<dbReference type="GO" id="GO:0003677">
    <property type="term" value="F:DNA binding"/>
    <property type="evidence" value="ECO:0007669"/>
    <property type="project" value="UniProtKB-KW"/>
</dbReference>
<evidence type="ECO:0000256" key="3">
    <source>
        <dbReference type="ARBA" id="ARBA00022741"/>
    </source>
</evidence>
<dbReference type="Proteomes" id="UP000238426">
    <property type="component" value="Unassembled WGS sequence"/>
</dbReference>
<dbReference type="InterPro" id="IPR036388">
    <property type="entry name" value="WH-like_DNA-bd_sf"/>
</dbReference>
<dbReference type="GO" id="GO:0006281">
    <property type="term" value="P:DNA repair"/>
    <property type="evidence" value="ECO:0007669"/>
    <property type="project" value="TreeGrafter"/>
</dbReference>
<evidence type="ECO:0000256" key="9">
    <source>
        <dbReference type="ARBA" id="ARBA00034617"/>
    </source>
</evidence>
<keyword evidence="3" id="KW-0547">Nucleotide-binding</keyword>
<dbReference type="GO" id="GO:0030894">
    <property type="term" value="C:replisome"/>
    <property type="evidence" value="ECO:0007669"/>
    <property type="project" value="TreeGrafter"/>
</dbReference>
<dbReference type="NCBIfam" id="TIGR00614">
    <property type="entry name" value="recQ_fam"/>
    <property type="match status" value="1"/>
</dbReference>
<comment type="caution">
    <text evidence="15">The sequence shown here is derived from an EMBL/GenBank/DDBJ whole genome shotgun (WGS) entry which is preliminary data.</text>
</comment>
<evidence type="ECO:0000259" key="13">
    <source>
        <dbReference type="PROSITE" id="PS51192"/>
    </source>
</evidence>
<dbReference type="EMBL" id="PXOQ01000009">
    <property type="protein sequence ID" value="PSG88356.1"/>
    <property type="molecule type" value="Genomic_DNA"/>
</dbReference>
<dbReference type="GO" id="GO:0043138">
    <property type="term" value="F:3'-5' DNA helicase activity"/>
    <property type="evidence" value="ECO:0007669"/>
    <property type="project" value="UniProtKB-EC"/>
</dbReference>
<dbReference type="GO" id="GO:0016787">
    <property type="term" value="F:hydrolase activity"/>
    <property type="evidence" value="ECO:0007669"/>
    <property type="project" value="UniProtKB-KW"/>
</dbReference>
<evidence type="ECO:0000313" key="16">
    <source>
        <dbReference type="Proteomes" id="UP000238426"/>
    </source>
</evidence>
<dbReference type="CDD" id="cd17920">
    <property type="entry name" value="DEXHc_RecQ"/>
    <property type="match status" value="1"/>
</dbReference>
<keyword evidence="8" id="KW-0413">Isomerase</keyword>
<protein>
    <recommendedName>
        <fullName evidence="11">ATP-dependent DNA helicase RecQ</fullName>
        <ecNumber evidence="10">5.6.2.4</ecNumber>
    </recommendedName>
    <alternativeName>
        <fullName evidence="12">DNA 3'-5' helicase RecQ</fullName>
    </alternativeName>
</protein>
<keyword evidence="4" id="KW-0378">Hydrolase</keyword>
<evidence type="ECO:0000256" key="1">
    <source>
        <dbReference type="ARBA" id="ARBA00005446"/>
    </source>
</evidence>
<comment type="catalytic activity">
    <reaction evidence="9">
        <text>Couples ATP hydrolysis with the unwinding of duplex DNA by translocating in the 3'-5' direction.</text>
        <dbReference type="EC" id="5.6.2.4"/>
    </reaction>
</comment>
<dbReference type="GO" id="GO:0009378">
    <property type="term" value="F:four-way junction helicase activity"/>
    <property type="evidence" value="ECO:0007669"/>
    <property type="project" value="TreeGrafter"/>
</dbReference>
<sequence length="632" mass="71841">MDHPVTVLETYFNHTSFRPLQEEVINEVINGEDCLVLMPTGGGKSLCFQIPALVKPGICLVISPLVALMKDQVDALTSKGIKAMALTSGLSFEELSIKLDNCIYGNYKFLYLSPERLQQDIVQERLKKMNVNLIAVDEAHCISQWGNDFRPSYKNITFLRTLLPTVNVIALTASATNDVVEDIVKELDFIKPRVYKTSFSRKNLAYMVFNVEDKLFRLKTILIKHKASSIVYVRNRRSTVEISEYLKQQGISSTFYHGGLDVSKKTEHYELWMQDKVQVMVATNAFGMGIDKPNVKSVIHLNLPDSLESYFQEAGRAGRNNNKAFAVVLCNTNDENLLKKQFLSVLPKVEDVKTVYKKINSFFQVAYGEKPEEVFDFDFAHFCNHYQLNYTLTYNALKILDRTSIISLSKQFNKNNFVQFIVSNQQLFDYLDRQKKLALIIKAILRTYGGIFDHITNINLELISNKVGLTVSQIDAALLQLEKDEIITLQQTRTDASLVFLVPREDDQTINTIAKIIKQQNKVKFNQVNAVINYIENDTVCKSKQLVSYFGETIKESCGICSVCITKKIVKTDDQKLIASKILSYLETQSADSRTLSIKLKLSESALLSVLKQLLEHKRITITKSNTYTLLP</sequence>
<dbReference type="PANTHER" id="PTHR13710">
    <property type="entry name" value="DNA HELICASE RECQ FAMILY MEMBER"/>
    <property type="match status" value="1"/>
</dbReference>
<accession>A0A2T1N904</accession>
<gene>
    <name evidence="15" type="ORF">C7H52_08625</name>
</gene>
<evidence type="ECO:0000259" key="14">
    <source>
        <dbReference type="PROSITE" id="PS51194"/>
    </source>
</evidence>
<dbReference type="GO" id="GO:0006310">
    <property type="term" value="P:DNA recombination"/>
    <property type="evidence" value="ECO:0007669"/>
    <property type="project" value="InterPro"/>
</dbReference>
<dbReference type="SMART" id="SM00490">
    <property type="entry name" value="HELICc"/>
    <property type="match status" value="1"/>
</dbReference>
<evidence type="ECO:0000256" key="12">
    <source>
        <dbReference type="ARBA" id="ARBA00044550"/>
    </source>
</evidence>
<feature type="domain" description="Helicase C-terminal" evidence="14">
    <location>
        <begin position="217"/>
        <end position="360"/>
    </location>
</feature>